<comment type="caution">
    <text evidence="7">The sequence shown here is derived from an EMBL/GenBank/DDBJ whole genome shotgun (WGS) entry which is preliminary data.</text>
</comment>
<evidence type="ECO:0000313" key="7">
    <source>
        <dbReference type="EMBL" id="KEO46440.1"/>
    </source>
</evidence>
<evidence type="ECO:0000313" key="10">
    <source>
        <dbReference type="Proteomes" id="UP000027855"/>
    </source>
</evidence>
<comment type="subcellular location">
    <subcellularLocation>
        <location evidence="1">Membrane</location>
        <topology evidence="1">Multi-pass membrane protein</topology>
    </subcellularLocation>
</comment>
<proteinExistence type="predicted"/>
<keyword evidence="3 5" id="KW-1133">Transmembrane helix</keyword>
<evidence type="ECO:0000256" key="4">
    <source>
        <dbReference type="ARBA" id="ARBA00023136"/>
    </source>
</evidence>
<feature type="transmembrane region" description="Helical" evidence="5">
    <location>
        <begin position="211"/>
        <end position="230"/>
    </location>
</feature>
<feature type="transmembrane region" description="Helical" evidence="5">
    <location>
        <begin position="52"/>
        <end position="75"/>
    </location>
</feature>
<evidence type="ECO:0000259" key="6">
    <source>
        <dbReference type="Pfam" id="PF12698"/>
    </source>
</evidence>
<reference evidence="9 12" key="3">
    <citation type="submission" date="2019-06" db="EMBL/GenBank/DDBJ databases">
        <title>Genome Announcement To Ensure Probiotic Safety of Streptococcus salivarius UBSS01.</title>
        <authorList>
            <person name="Sulthana A."/>
            <person name="Lakshmi S.G."/>
            <person name="Madempudi R.S."/>
        </authorList>
    </citation>
    <scope>NUCLEOTIDE SEQUENCE [LARGE SCALE GENOMIC DNA]</scope>
    <source>
        <strain evidence="9 12">UBSS01</strain>
    </source>
</reference>
<evidence type="ECO:0000256" key="2">
    <source>
        <dbReference type="ARBA" id="ARBA00022692"/>
    </source>
</evidence>
<dbReference type="GO" id="GO:0016020">
    <property type="term" value="C:membrane"/>
    <property type="evidence" value="ECO:0007669"/>
    <property type="project" value="UniProtKB-SubCell"/>
</dbReference>
<dbReference type="EMBL" id="JJMT01000005">
    <property type="protein sequence ID" value="KEO46440.1"/>
    <property type="molecule type" value="Genomic_DNA"/>
</dbReference>
<reference evidence="7 10" key="1">
    <citation type="submission" date="2014-04" db="EMBL/GenBank/DDBJ databases">
        <title>Variable characteristics of bacteriocin-producing Streptococcus salivarius strains isolated from Malaysian subjects.</title>
        <authorList>
            <person name="Philip K."/>
            <person name="Barbour A."/>
        </authorList>
    </citation>
    <scope>NUCLEOTIDE SEQUENCE [LARGE SCALE GENOMIC DNA]</scope>
    <source>
        <strain evidence="7 10">NU10</strain>
    </source>
</reference>
<dbReference type="EMBL" id="RJNF01000032">
    <property type="protein sequence ID" value="RSI54552.1"/>
    <property type="molecule type" value="Genomic_DNA"/>
</dbReference>
<evidence type="ECO:0000256" key="1">
    <source>
        <dbReference type="ARBA" id="ARBA00004141"/>
    </source>
</evidence>
<dbReference type="Proteomes" id="UP000308186">
    <property type="component" value="Unassembled WGS sequence"/>
</dbReference>
<feature type="domain" description="ABC-2 type transporter transmembrane" evidence="6">
    <location>
        <begin position="48"/>
        <end position="227"/>
    </location>
</feature>
<evidence type="ECO:0000256" key="5">
    <source>
        <dbReference type="SAM" id="Phobius"/>
    </source>
</evidence>
<dbReference type="Proteomes" id="UP000273998">
    <property type="component" value="Unassembled WGS sequence"/>
</dbReference>
<dbReference type="GO" id="GO:0140359">
    <property type="term" value="F:ABC-type transporter activity"/>
    <property type="evidence" value="ECO:0007669"/>
    <property type="project" value="InterPro"/>
</dbReference>
<evidence type="ECO:0000313" key="11">
    <source>
        <dbReference type="Proteomes" id="UP000273998"/>
    </source>
</evidence>
<dbReference type="PATRIC" id="fig|1304.175.peg.1715"/>
<keyword evidence="4 5" id="KW-0472">Membrane</keyword>
<protein>
    <submittedName>
        <fullName evidence="9">ABC transporter permease</fullName>
    </submittedName>
    <submittedName>
        <fullName evidence="8">ABC-2 family transporter protein</fullName>
    </submittedName>
</protein>
<dbReference type="InterPro" id="IPR013525">
    <property type="entry name" value="ABC2_TM"/>
</dbReference>
<evidence type="ECO:0000313" key="9">
    <source>
        <dbReference type="EMBL" id="TNF68781.1"/>
    </source>
</evidence>
<organism evidence="7 10">
    <name type="scientific">Streptococcus salivarius</name>
    <dbReference type="NCBI Taxonomy" id="1304"/>
    <lineage>
        <taxon>Bacteria</taxon>
        <taxon>Bacillati</taxon>
        <taxon>Bacillota</taxon>
        <taxon>Bacilli</taxon>
        <taxon>Lactobacillales</taxon>
        <taxon>Streptococcaceae</taxon>
        <taxon>Streptococcus</taxon>
    </lineage>
</organism>
<keyword evidence="2 5" id="KW-0812">Transmembrane</keyword>
<dbReference type="EMBL" id="VDCW01000001">
    <property type="protein sequence ID" value="TNF68781.1"/>
    <property type="molecule type" value="Genomic_DNA"/>
</dbReference>
<name>A0A074J292_STRSL</name>
<evidence type="ECO:0000313" key="12">
    <source>
        <dbReference type="Proteomes" id="UP000308186"/>
    </source>
</evidence>
<dbReference type="AlphaFoldDB" id="A0A074J292"/>
<dbReference type="Pfam" id="PF12698">
    <property type="entry name" value="ABC2_membrane_3"/>
    <property type="match status" value="1"/>
</dbReference>
<feature type="transmembrane region" description="Helical" evidence="5">
    <location>
        <begin position="128"/>
        <end position="149"/>
    </location>
</feature>
<dbReference type="RefSeq" id="WP_004182331.1">
    <property type="nucleotide sequence ID" value="NZ_CAXOQD010000001.1"/>
</dbReference>
<feature type="transmembrane region" description="Helical" evidence="5">
    <location>
        <begin position="21"/>
        <end position="40"/>
    </location>
</feature>
<gene>
    <name evidence="8" type="ORF">D8867_09475</name>
    <name evidence="7" type="ORF">DL07_09000</name>
    <name evidence="9" type="ORF">FBF48_00635</name>
</gene>
<feature type="transmembrane region" description="Helical" evidence="5">
    <location>
        <begin position="161"/>
        <end position="179"/>
    </location>
</feature>
<reference evidence="8 11" key="2">
    <citation type="submission" date="2018-11" db="EMBL/GenBank/DDBJ databases">
        <title>Species Designations Belie Phenotypic and Genotypic Heterogeneity in Oral Streptococci.</title>
        <authorList>
            <person name="Velsko I."/>
        </authorList>
    </citation>
    <scope>NUCLEOTIDE SEQUENCE [LARGE SCALE GENOMIC DNA]</scope>
    <source>
        <strain evidence="8 11">BCC42</strain>
    </source>
</reference>
<evidence type="ECO:0000256" key="3">
    <source>
        <dbReference type="ARBA" id="ARBA00022989"/>
    </source>
</evidence>
<dbReference type="Proteomes" id="UP000027855">
    <property type="component" value="Unassembled WGS sequence"/>
</dbReference>
<sequence>MFNQLKSLLWLRKRVIKSNKTIILQILLPLGFAFLYKHIYEIQGSLNNSMKVNLLVNCLALSLSLSVGNPISTIVSEEKEKNILRTLFLSGVNSKNYILSVLFYPVLISLVMTTAIPRILELNIENNYGPYLIISLATALVMMLINLFIGLISKTQVSAQVISLPVSMISMFIPMLSGISKDFDNVTKYSYMGLFTKSISQLESFKWQDQIASSLSLLAWLLLFATLTILQSKRLRKIS</sequence>
<feature type="transmembrane region" description="Helical" evidence="5">
    <location>
        <begin position="96"/>
        <end position="116"/>
    </location>
</feature>
<evidence type="ECO:0000313" key="8">
    <source>
        <dbReference type="EMBL" id="RSI54552.1"/>
    </source>
</evidence>
<accession>A0A074J292</accession>